<gene>
    <name evidence="5" type="ORF">BSL78_02940</name>
</gene>
<evidence type="ECO:0000256" key="4">
    <source>
        <dbReference type="SAM" id="MobiDB-lite"/>
    </source>
</evidence>
<dbReference type="Pfam" id="PF12796">
    <property type="entry name" value="Ank_2"/>
    <property type="match status" value="1"/>
</dbReference>
<keyword evidence="2 3" id="KW-0040">ANK repeat</keyword>
<feature type="compositionally biased region" description="Polar residues" evidence="4">
    <location>
        <begin position="367"/>
        <end position="384"/>
    </location>
</feature>
<protein>
    <submittedName>
        <fullName evidence="5">Putative ankyrin repeat domain-containing protein 26-like</fullName>
    </submittedName>
</protein>
<feature type="region of interest" description="Disordered" evidence="4">
    <location>
        <begin position="357"/>
        <end position="389"/>
    </location>
</feature>
<dbReference type="InterPro" id="IPR050663">
    <property type="entry name" value="Ankyrin-SOCS_Box"/>
</dbReference>
<dbReference type="SMART" id="SM00248">
    <property type="entry name" value="ANK"/>
    <property type="match status" value="5"/>
</dbReference>
<accession>A0A2G8LIP3</accession>
<reference evidence="5 6" key="1">
    <citation type="journal article" date="2017" name="PLoS Biol.">
        <title>The sea cucumber genome provides insights into morphological evolution and visceral regeneration.</title>
        <authorList>
            <person name="Zhang X."/>
            <person name="Sun L."/>
            <person name="Yuan J."/>
            <person name="Sun Y."/>
            <person name="Gao Y."/>
            <person name="Zhang L."/>
            <person name="Li S."/>
            <person name="Dai H."/>
            <person name="Hamel J.F."/>
            <person name="Liu C."/>
            <person name="Yu Y."/>
            <person name="Liu S."/>
            <person name="Lin W."/>
            <person name="Guo K."/>
            <person name="Jin S."/>
            <person name="Xu P."/>
            <person name="Storey K.B."/>
            <person name="Huan P."/>
            <person name="Zhang T."/>
            <person name="Zhou Y."/>
            <person name="Zhang J."/>
            <person name="Lin C."/>
            <person name="Li X."/>
            <person name="Xing L."/>
            <person name="Huo D."/>
            <person name="Sun M."/>
            <person name="Wang L."/>
            <person name="Mercier A."/>
            <person name="Li F."/>
            <person name="Yang H."/>
            <person name="Xiang J."/>
        </authorList>
    </citation>
    <scope>NUCLEOTIDE SEQUENCE [LARGE SCALE GENOMIC DNA]</scope>
    <source>
        <strain evidence="5">Shaxun</strain>
        <tissue evidence="5">Muscle</tissue>
    </source>
</reference>
<dbReference type="GO" id="GO:0005634">
    <property type="term" value="C:nucleus"/>
    <property type="evidence" value="ECO:0007669"/>
    <property type="project" value="TreeGrafter"/>
</dbReference>
<keyword evidence="6" id="KW-1185">Reference proteome</keyword>
<sequence>MQSLFRRTPSARKEPRRMSMGQLSGASALHDAVAKGKLHLARFILDAVDGEGPVNSQDKHGKTPLLRAVRIENEQIRAKVMTLLIKHLADVNAQDNMGRTPLSYACEIFHNDVVSLLVKNNVDPNLEDNNGNTPLMYCAMVGNSQAIEIVTKSFRRLGLEVDKMNADGVTPLIMAAKRKHTLCASYLVQEGRASVDQKDLIHNKTAIDWAKDSGWTLNDMNSLKMKVRRTSRIDPFHQSSGVSSNDSSTEYINNLPKINQRAPDLLTVKHEVESRVRSHSAPKDTSPQSKDDVPDDTVSHYTDYDLDGKRASLPEFILSCSVRAKEETEGTNSEVASVVCTNGMFVKRNAKKHCKMRPFSGAASRPPRQSKSFDSAIGRNSSSLEDLCDKSDDEIQGKKQKYLLSADPKQLLAMIPLSRSSDALSRYSKIRRNRMKEDSSSDSSDGELVLDREVKIVKMV</sequence>
<dbReference type="Pfam" id="PF00023">
    <property type="entry name" value="Ank"/>
    <property type="match status" value="1"/>
</dbReference>
<dbReference type="GO" id="GO:0000976">
    <property type="term" value="F:transcription cis-regulatory region binding"/>
    <property type="evidence" value="ECO:0007669"/>
    <property type="project" value="TreeGrafter"/>
</dbReference>
<evidence type="ECO:0000256" key="3">
    <source>
        <dbReference type="PROSITE-ProRule" id="PRU00023"/>
    </source>
</evidence>
<evidence type="ECO:0000313" key="5">
    <source>
        <dbReference type="EMBL" id="PIK60126.1"/>
    </source>
</evidence>
<evidence type="ECO:0000256" key="1">
    <source>
        <dbReference type="ARBA" id="ARBA00022737"/>
    </source>
</evidence>
<evidence type="ECO:0000313" key="6">
    <source>
        <dbReference type="Proteomes" id="UP000230750"/>
    </source>
</evidence>
<name>A0A2G8LIP3_STIJA</name>
<dbReference type="EMBL" id="MRZV01000065">
    <property type="protein sequence ID" value="PIK60126.1"/>
    <property type="molecule type" value="Genomic_DNA"/>
</dbReference>
<dbReference type="PANTHER" id="PTHR24193">
    <property type="entry name" value="ANKYRIN REPEAT PROTEIN"/>
    <property type="match status" value="1"/>
</dbReference>
<feature type="region of interest" description="Disordered" evidence="4">
    <location>
        <begin position="272"/>
        <end position="301"/>
    </location>
</feature>
<dbReference type="PROSITE" id="PS50297">
    <property type="entry name" value="ANK_REP_REGION"/>
    <property type="match status" value="2"/>
</dbReference>
<dbReference type="InterPro" id="IPR002110">
    <property type="entry name" value="Ankyrin_rpt"/>
</dbReference>
<evidence type="ECO:0000256" key="2">
    <source>
        <dbReference type="ARBA" id="ARBA00023043"/>
    </source>
</evidence>
<dbReference type="SUPFAM" id="SSF48403">
    <property type="entry name" value="Ankyrin repeat"/>
    <property type="match status" value="1"/>
</dbReference>
<feature type="region of interest" description="Disordered" evidence="4">
    <location>
        <begin position="1"/>
        <end position="23"/>
    </location>
</feature>
<dbReference type="Gene3D" id="1.25.40.20">
    <property type="entry name" value="Ankyrin repeat-containing domain"/>
    <property type="match status" value="3"/>
</dbReference>
<proteinExistence type="predicted"/>
<dbReference type="OrthoDB" id="5406014at2759"/>
<dbReference type="InterPro" id="IPR036770">
    <property type="entry name" value="Ankyrin_rpt-contain_sf"/>
</dbReference>
<dbReference type="GO" id="GO:0045944">
    <property type="term" value="P:positive regulation of transcription by RNA polymerase II"/>
    <property type="evidence" value="ECO:0007669"/>
    <property type="project" value="TreeGrafter"/>
</dbReference>
<dbReference type="STRING" id="307972.A0A2G8LIP3"/>
<dbReference type="Proteomes" id="UP000230750">
    <property type="component" value="Unassembled WGS sequence"/>
</dbReference>
<comment type="caution">
    <text evidence="5">The sequence shown here is derived from an EMBL/GenBank/DDBJ whole genome shotgun (WGS) entry which is preliminary data.</text>
</comment>
<organism evidence="5 6">
    <name type="scientific">Stichopus japonicus</name>
    <name type="common">Sea cucumber</name>
    <dbReference type="NCBI Taxonomy" id="307972"/>
    <lineage>
        <taxon>Eukaryota</taxon>
        <taxon>Metazoa</taxon>
        <taxon>Echinodermata</taxon>
        <taxon>Eleutherozoa</taxon>
        <taxon>Echinozoa</taxon>
        <taxon>Holothuroidea</taxon>
        <taxon>Aspidochirotacea</taxon>
        <taxon>Aspidochirotida</taxon>
        <taxon>Stichopodidae</taxon>
        <taxon>Apostichopus</taxon>
    </lineage>
</organism>
<dbReference type="PROSITE" id="PS50088">
    <property type="entry name" value="ANK_REPEAT"/>
    <property type="match status" value="2"/>
</dbReference>
<dbReference type="AlphaFoldDB" id="A0A2G8LIP3"/>
<feature type="repeat" description="ANK" evidence="3">
    <location>
        <begin position="60"/>
        <end position="96"/>
    </location>
</feature>
<feature type="repeat" description="ANK" evidence="3">
    <location>
        <begin position="97"/>
        <end position="129"/>
    </location>
</feature>
<dbReference type="PANTHER" id="PTHR24193:SF121">
    <property type="entry name" value="ADA2A-CONTAINING COMPLEX COMPONENT 3, ISOFORM D"/>
    <property type="match status" value="1"/>
</dbReference>
<keyword evidence="1" id="KW-0677">Repeat</keyword>